<keyword evidence="4" id="KW-0560">Oxidoreductase</keyword>
<dbReference type="Proteomes" id="UP000703269">
    <property type="component" value="Unassembled WGS sequence"/>
</dbReference>
<dbReference type="Pfam" id="PF01494">
    <property type="entry name" value="FAD_binding_3"/>
    <property type="match status" value="1"/>
</dbReference>
<evidence type="ECO:0000256" key="3">
    <source>
        <dbReference type="ARBA" id="ARBA00022827"/>
    </source>
</evidence>
<dbReference type="InterPro" id="IPR036188">
    <property type="entry name" value="FAD/NAD-bd_sf"/>
</dbReference>
<dbReference type="OrthoDB" id="1716816at2759"/>
<dbReference type="PRINTS" id="PR00420">
    <property type="entry name" value="RNGMNOXGNASE"/>
</dbReference>
<gene>
    <name evidence="7" type="ORF">PsYK624_037970</name>
</gene>
<reference evidence="7 8" key="1">
    <citation type="submission" date="2021-08" db="EMBL/GenBank/DDBJ databases">
        <title>Draft Genome Sequence of Phanerochaete sordida strain YK-624.</title>
        <authorList>
            <person name="Mori T."/>
            <person name="Dohra H."/>
            <person name="Suzuki T."/>
            <person name="Kawagishi H."/>
            <person name="Hirai H."/>
        </authorList>
    </citation>
    <scope>NUCLEOTIDE SEQUENCE [LARGE SCALE GENOMIC DNA]</scope>
    <source>
        <strain evidence="7 8">YK-624</strain>
    </source>
</reference>
<evidence type="ECO:0000256" key="1">
    <source>
        <dbReference type="ARBA" id="ARBA00007801"/>
    </source>
</evidence>
<organism evidence="7 8">
    <name type="scientific">Phanerochaete sordida</name>
    <dbReference type="NCBI Taxonomy" id="48140"/>
    <lineage>
        <taxon>Eukaryota</taxon>
        <taxon>Fungi</taxon>
        <taxon>Dikarya</taxon>
        <taxon>Basidiomycota</taxon>
        <taxon>Agaricomycotina</taxon>
        <taxon>Agaricomycetes</taxon>
        <taxon>Polyporales</taxon>
        <taxon>Phanerochaetaceae</taxon>
        <taxon>Phanerochaete</taxon>
    </lineage>
</organism>
<name>A0A9P3LAP2_9APHY</name>
<comment type="similarity">
    <text evidence="1">Belongs to the PheA/TfdB FAD monooxygenase family.</text>
</comment>
<dbReference type="AlphaFoldDB" id="A0A9P3LAP2"/>
<dbReference type="InterPro" id="IPR002938">
    <property type="entry name" value="FAD-bd"/>
</dbReference>
<dbReference type="Pfam" id="PF07976">
    <property type="entry name" value="Phe_hydrox_dim"/>
    <property type="match status" value="1"/>
</dbReference>
<dbReference type="InterPro" id="IPR038220">
    <property type="entry name" value="PHOX_C_sf"/>
</dbReference>
<dbReference type="PANTHER" id="PTHR43004:SF20">
    <property type="entry name" value="2-MONOOXYGENASE, PUTATIVE (AFU_ORTHOLOGUE AFUA_1G13660)-RELATED"/>
    <property type="match status" value="1"/>
</dbReference>
<keyword evidence="8" id="KW-1185">Reference proteome</keyword>
<dbReference type="GO" id="GO:0016709">
    <property type="term" value="F:oxidoreductase activity, acting on paired donors, with incorporation or reduction of molecular oxygen, NAD(P)H as one donor, and incorporation of one atom of oxygen"/>
    <property type="evidence" value="ECO:0007669"/>
    <property type="project" value="UniProtKB-ARBA"/>
</dbReference>
<protein>
    <submittedName>
        <fullName evidence="7">Phenol 2-monooxygenase</fullName>
    </submittedName>
</protein>
<feature type="domain" description="Phenol hydroxylase-like C-terminal dimerisation" evidence="6">
    <location>
        <begin position="421"/>
        <end position="603"/>
    </location>
</feature>
<dbReference type="SUPFAM" id="SSF51905">
    <property type="entry name" value="FAD/NAD(P)-binding domain"/>
    <property type="match status" value="1"/>
</dbReference>
<keyword evidence="2" id="KW-0285">Flavoprotein</keyword>
<dbReference type="Gene3D" id="3.30.9.10">
    <property type="entry name" value="D-Amino Acid Oxidase, subunit A, domain 2"/>
    <property type="match status" value="1"/>
</dbReference>
<evidence type="ECO:0000313" key="7">
    <source>
        <dbReference type="EMBL" id="GJE87714.1"/>
    </source>
</evidence>
<evidence type="ECO:0000313" key="8">
    <source>
        <dbReference type="Proteomes" id="UP000703269"/>
    </source>
</evidence>
<dbReference type="SUPFAM" id="SSF52833">
    <property type="entry name" value="Thioredoxin-like"/>
    <property type="match status" value="1"/>
</dbReference>
<keyword evidence="3" id="KW-0274">FAD</keyword>
<dbReference type="InterPro" id="IPR012941">
    <property type="entry name" value="Phe_hydrox_C_dim_dom"/>
</dbReference>
<dbReference type="Gene3D" id="3.50.50.60">
    <property type="entry name" value="FAD/NAD(P)-binding domain"/>
    <property type="match status" value="1"/>
</dbReference>
<dbReference type="GO" id="GO:0071949">
    <property type="term" value="F:FAD binding"/>
    <property type="evidence" value="ECO:0007669"/>
    <property type="project" value="InterPro"/>
</dbReference>
<evidence type="ECO:0000256" key="2">
    <source>
        <dbReference type="ARBA" id="ARBA00022630"/>
    </source>
</evidence>
<evidence type="ECO:0000259" key="5">
    <source>
        <dbReference type="Pfam" id="PF01494"/>
    </source>
</evidence>
<dbReference type="InterPro" id="IPR036249">
    <property type="entry name" value="Thioredoxin-like_sf"/>
</dbReference>
<feature type="domain" description="FAD-binding" evidence="5">
    <location>
        <begin position="11"/>
        <end position="379"/>
    </location>
</feature>
<dbReference type="CDD" id="cd02979">
    <property type="entry name" value="PHOX_C"/>
    <property type="match status" value="1"/>
</dbReference>
<dbReference type="PANTHER" id="PTHR43004">
    <property type="entry name" value="TRK SYSTEM POTASSIUM UPTAKE PROTEIN"/>
    <property type="match status" value="1"/>
</dbReference>
<dbReference type="EMBL" id="BPQB01000007">
    <property type="protein sequence ID" value="GJE87714.1"/>
    <property type="molecule type" value="Genomic_DNA"/>
</dbReference>
<dbReference type="InterPro" id="IPR050641">
    <property type="entry name" value="RIFMO-like"/>
</dbReference>
<evidence type="ECO:0000256" key="4">
    <source>
        <dbReference type="ARBA" id="ARBA00023002"/>
    </source>
</evidence>
<dbReference type="Gene3D" id="3.40.30.20">
    <property type="match status" value="1"/>
</dbReference>
<dbReference type="SUPFAM" id="SSF54373">
    <property type="entry name" value="FAD-linked reductases, C-terminal domain"/>
    <property type="match status" value="1"/>
</dbReference>
<proteinExistence type="inferred from homology"/>
<sequence>MPVPTAKETFVDVLIIGAGPAGVMCANALARAGVNVKIVDKRAASVLAGQADGIQPRTIEVFQSYGLAERLLREGNQMHMVAFYNPSPDGGLERTGRAADAPAPTARYPYKITLHQGAIEQIFLDSMAQEDLRVDRETVPISIKVTGDEAELRDSQAHAVTVVLQHLDAEPGADTEVVRAKYVLGSDGAHSWVRKTFGITMDGEQTNFVWGVVDVVPDTDFPDIRNRCAIHSHNGSCMVVPREGDKVRLYVQLAGASDAVDPATGRIDRSRIGPHELMQVAKKTFAPYRIDADTFDWWTIYIIGQRVASKFSVNERVFIAGDACHTHSPKAGQGMNASMNDTHNLAWKLAYVLRGWSDLSLLKTYELERRKYAQELINFDKDFSALFSGKPRTKDNQEGVSHEQFLEAFNAYGGFTSGTNVHYPPSAIVNEAHQQLARNLVIGERMLPHVFICAADARPFDIQDFLPADTRFKVLVFLGDVGNRQQLARVHRFAEDVASSKAFYRKFGGDDPAKVFDIVSIGSGRKHEVNYTDVPLPLRTHWSKVLLDDTDMFDRCGGGGYDKYGIDPLAGAIVVVRPDGYVGAVSSFEDLTAIEGYFAGFLTAH</sequence>
<accession>A0A9P3LAP2</accession>
<evidence type="ECO:0000259" key="6">
    <source>
        <dbReference type="Pfam" id="PF07976"/>
    </source>
</evidence>
<comment type="caution">
    <text evidence="7">The sequence shown here is derived from an EMBL/GenBank/DDBJ whole genome shotgun (WGS) entry which is preliminary data.</text>
</comment>